<keyword evidence="1" id="KW-0812">Transmembrane</keyword>
<dbReference type="EMBL" id="BAAAZR010000028">
    <property type="protein sequence ID" value="GAA3829611.1"/>
    <property type="molecule type" value="Genomic_DNA"/>
</dbReference>
<accession>A0ABP7IY56</accession>
<dbReference type="RefSeq" id="WP_344947120.1">
    <property type="nucleotide sequence ID" value="NZ_BAAAZR010000028.1"/>
</dbReference>
<sequence length="93" mass="10227">MPYTHFGPGPWWPIIPMFWALFWVTMAVLVIRARRRGWGPFAAGRTVPWAGGGGATASPTASAEKILAERYARGELSDDEYFERISVLKGGSA</sequence>
<proteinExistence type="predicted"/>
<comment type="caution">
    <text evidence="2">The sequence shown here is derived from an EMBL/GenBank/DDBJ whole genome shotgun (WGS) entry which is preliminary data.</text>
</comment>
<evidence type="ECO:0000256" key="1">
    <source>
        <dbReference type="SAM" id="Phobius"/>
    </source>
</evidence>
<keyword evidence="3" id="KW-1185">Reference proteome</keyword>
<keyword evidence="1" id="KW-0472">Membrane</keyword>
<evidence type="ECO:0000313" key="3">
    <source>
        <dbReference type="Proteomes" id="UP001500888"/>
    </source>
</evidence>
<dbReference type="Proteomes" id="UP001500888">
    <property type="component" value="Unassembled WGS sequence"/>
</dbReference>
<evidence type="ECO:0000313" key="2">
    <source>
        <dbReference type="EMBL" id="GAA3829611.1"/>
    </source>
</evidence>
<evidence type="ECO:0008006" key="4">
    <source>
        <dbReference type="Google" id="ProtNLM"/>
    </source>
</evidence>
<protein>
    <recommendedName>
        <fullName evidence="4">SHOCT domain-containing protein</fullName>
    </recommendedName>
</protein>
<gene>
    <name evidence="2" type="ORF">GCM10022226_58100</name>
</gene>
<reference evidence="3" key="1">
    <citation type="journal article" date="2019" name="Int. J. Syst. Evol. Microbiol.">
        <title>The Global Catalogue of Microorganisms (GCM) 10K type strain sequencing project: providing services to taxonomists for standard genome sequencing and annotation.</title>
        <authorList>
            <consortium name="The Broad Institute Genomics Platform"/>
            <consortium name="The Broad Institute Genome Sequencing Center for Infectious Disease"/>
            <person name="Wu L."/>
            <person name="Ma J."/>
        </authorList>
    </citation>
    <scope>NUCLEOTIDE SEQUENCE [LARGE SCALE GENOMIC DNA]</scope>
    <source>
        <strain evidence="3">JCM 16908</strain>
    </source>
</reference>
<name>A0ABP7IY56_9ACTN</name>
<feature type="transmembrane region" description="Helical" evidence="1">
    <location>
        <begin position="12"/>
        <end position="31"/>
    </location>
</feature>
<keyword evidence="1" id="KW-1133">Transmembrane helix</keyword>
<organism evidence="2 3">
    <name type="scientific">Sphaerisporangium flaviroseum</name>
    <dbReference type="NCBI Taxonomy" id="509199"/>
    <lineage>
        <taxon>Bacteria</taxon>
        <taxon>Bacillati</taxon>
        <taxon>Actinomycetota</taxon>
        <taxon>Actinomycetes</taxon>
        <taxon>Streptosporangiales</taxon>
        <taxon>Streptosporangiaceae</taxon>
        <taxon>Sphaerisporangium</taxon>
    </lineage>
</organism>